<evidence type="ECO:0000313" key="5">
    <source>
        <dbReference type="Proteomes" id="UP000283880"/>
    </source>
</evidence>
<dbReference type="PANTHER" id="PTHR42774:SF3">
    <property type="entry name" value="KETOHEXOKINASE"/>
    <property type="match status" value="1"/>
</dbReference>
<dbReference type="SUPFAM" id="SSF53613">
    <property type="entry name" value="Ribokinase-like"/>
    <property type="match status" value="1"/>
</dbReference>
<evidence type="ECO:0000256" key="1">
    <source>
        <dbReference type="ARBA" id="ARBA00022679"/>
    </source>
</evidence>
<dbReference type="PROSITE" id="PS00584">
    <property type="entry name" value="PFKB_KINASES_2"/>
    <property type="match status" value="1"/>
</dbReference>
<dbReference type="Pfam" id="PF00294">
    <property type="entry name" value="PfkB"/>
    <property type="match status" value="1"/>
</dbReference>
<organism evidence="4 5">
    <name type="scientific">Enterocloster asparagiformis</name>
    <dbReference type="NCBI Taxonomy" id="333367"/>
    <lineage>
        <taxon>Bacteria</taxon>
        <taxon>Bacillati</taxon>
        <taxon>Bacillota</taxon>
        <taxon>Clostridia</taxon>
        <taxon>Lachnospirales</taxon>
        <taxon>Lachnospiraceae</taxon>
        <taxon>Enterocloster</taxon>
    </lineage>
</organism>
<name>A0A413FB52_9FIRM</name>
<sequence>MKFDVVGIDMPCLDFAVNVDHFPEPNGGERIRELSWQGGGKVATGLVAAARLGAKCAVLGAVGSDGYGRFCEKDFIRHGIDTSGLLTREGSSTSLSVVLSNRETMGRAIIYNLGTAEKMTKDELPLEAVKNARYLHLAMLDDVAVEAAKAAREAGVKVFLDADSYSDELGDFIPMVDVFVASEFVYDAMFEDRDYEANCRSVMERGPEIVVFTFGEKGCVGLSAEGYFELPAYRVAVVDTVGAGDVYHGAFLAGLLQGWTVEKTAQFSSAVSAIKCTRIGGRAAIADMETVKHFMETGEINYTEIDRRVEFYKRGIDHV</sequence>
<proteinExistence type="predicted"/>
<dbReference type="GO" id="GO:0016301">
    <property type="term" value="F:kinase activity"/>
    <property type="evidence" value="ECO:0007669"/>
    <property type="project" value="UniProtKB-KW"/>
</dbReference>
<dbReference type="InterPro" id="IPR052562">
    <property type="entry name" value="Ketohexokinase-related"/>
</dbReference>
<dbReference type="InterPro" id="IPR029056">
    <property type="entry name" value="Ribokinase-like"/>
</dbReference>
<gene>
    <name evidence="4" type="ORF">DWV29_19255</name>
</gene>
<comment type="caution">
    <text evidence="4">The sequence shown here is derived from an EMBL/GenBank/DDBJ whole genome shotgun (WGS) entry which is preliminary data.</text>
</comment>
<evidence type="ECO:0000256" key="2">
    <source>
        <dbReference type="ARBA" id="ARBA00022777"/>
    </source>
</evidence>
<dbReference type="RefSeq" id="WP_007716688.1">
    <property type="nucleotide sequence ID" value="NZ_BAABXR010000002.1"/>
</dbReference>
<feature type="domain" description="Carbohydrate kinase PfkB" evidence="3">
    <location>
        <begin position="5"/>
        <end position="284"/>
    </location>
</feature>
<dbReference type="EMBL" id="QSBM01000016">
    <property type="protein sequence ID" value="RGX26255.1"/>
    <property type="molecule type" value="Genomic_DNA"/>
</dbReference>
<accession>A0A413FB52</accession>
<dbReference type="PANTHER" id="PTHR42774">
    <property type="entry name" value="PHOSPHOTRANSFERASE SYSTEM TRANSPORT PROTEIN"/>
    <property type="match status" value="1"/>
</dbReference>
<keyword evidence="2 4" id="KW-0418">Kinase</keyword>
<dbReference type="InterPro" id="IPR002173">
    <property type="entry name" value="Carboh/pur_kinase_PfkB_CS"/>
</dbReference>
<reference evidence="4 5" key="1">
    <citation type="submission" date="2018-08" db="EMBL/GenBank/DDBJ databases">
        <title>A genome reference for cultivated species of the human gut microbiota.</title>
        <authorList>
            <person name="Zou Y."/>
            <person name="Xue W."/>
            <person name="Luo G."/>
        </authorList>
    </citation>
    <scope>NUCLEOTIDE SEQUENCE [LARGE SCALE GENOMIC DNA]</scope>
    <source>
        <strain evidence="4 5">AF04-15</strain>
    </source>
</reference>
<evidence type="ECO:0000259" key="3">
    <source>
        <dbReference type="Pfam" id="PF00294"/>
    </source>
</evidence>
<evidence type="ECO:0000313" key="4">
    <source>
        <dbReference type="EMBL" id="RGX26255.1"/>
    </source>
</evidence>
<dbReference type="InterPro" id="IPR011611">
    <property type="entry name" value="PfkB_dom"/>
</dbReference>
<dbReference type="Gene3D" id="3.40.1190.20">
    <property type="match status" value="1"/>
</dbReference>
<dbReference type="OrthoDB" id="9813569at2"/>
<dbReference type="AlphaFoldDB" id="A0A413FB52"/>
<dbReference type="Proteomes" id="UP000283880">
    <property type="component" value="Unassembled WGS sequence"/>
</dbReference>
<protein>
    <submittedName>
        <fullName evidence="4">Carbohydrate kinase family protein</fullName>
    </submittedName>
</protein>
<keyword evidence="1" id="KW-0808">Transferase</keyword>